<dbReference type="PRINTS" id="PR01590">
    <property type="entry name" value="HTHFIS"/>
</dbReference>
<dbReference type="KEGG" id="zmm:Zmob_1151"/>
<reference evidence="9 10" key="1">
    <citation type="journal article" date="2011" name="J. Bacteriol.">
        <title>Genome sequence of the ethanol-producing Zymomonas mobilis subsp. mobilis lectotype strain ATCC 10988.</title>
        <authorList>
            <person name="Pappas K.M."/>
            <person name="Kouvelis V.N."/>
            <person name="Saunders E."/>
            <person name="Brettin T.S."/>
            <person name="Bruce D."/>
            <person name="Detter C."/>
            <person name="Balakireva M."/>
            <person name="Han C.S."/>
            <person name="Savvakis G."/>
            <person name="Kyrpides N.C."/>
            <person name="Typas M.A."/>
        </authorList>
    </citation>
    <scope>NUCLEOTIDE SEQUENCE [LARGE SCALE GENOMIC DNA]</scope>
    <source>
        <strain evidence="10">ATCC 10988 / DSM 424 / CCUG 17860 / LMG 404 / NCIMB 8938 / NRRL B-806 / ZM1</strain>
    </source>
</reference>
<dbReference type="RefSeq" id="WP_014500895.1">
    <property type="nucleotide sequence ID" value="NC_017262.1"/>
</dbReference>
<dbReference type="InterPro" id="IPR003593">
    <property type="entry name" value="AAA+_ATPase"/>
</dbReference>
<dbReference type="Gene3D" id="1.10.8.60">
    <property type="match status" value="1"/>
</dbReference>
<keyword evidence="5" id="KW-0238">DNA-binding</keyword>
<evidence type="ECO:0000313" key="10">
    <source>
        <dbReference type="Proteomes" id="UP000001494"/>
    </source>
</evidence>
<dbReference type="GO" id="GO:0000160">
    <property type="term" value="P:phosphorelay signal transduction system"/>
    <property type="evidence" value="ECO:0007669"/>
    <property type="project" value="UniProtKB-KW"/>
</dbReference>
<proteinExistence type="predicted"/>
<dbReference type="AlphaFoldDB" id="A0A0H3G766"/>
<evidence type="ECO:0000256" key="3">
    <source>
        <dbReference type="ARBA" id="ARBA00023012"/>
    </source>
</evidence>
<dbReference type="EMBL" id="CP002850">
    <property type="protein sequence ID" value="AEH62981.1"/>
    <property type="molecule type" value="Genomic_DNA"/>
</dbReference>
<dbReference type="InterPro" id="IPR058031">
    <property type="entry name" value="AAA_lid_NorR"/>
</dbReference>
<evidence type="ECO:0000256" key="1">
    <source>
        <dbReference type="ARBA" id="ARBA00022741"/>
    </source>
</evidence>
<dbReference type="CDD" id="cd00009">
    <property type="entry name" value="AAA"/>
    <property type="match status" value="1"/>
</dbReference>
<gene>
    <name evidence="9" type="ordered locus">Zmob_1151</name>
</gene>
<dbReference type="PROSITE" id="PS50045">
    <property type="entry name" value="SIGMA54_INTERACT_4"/>
    <property type="match status" value="1"/>
</dbReference>
<evidence type="ECO:0000256" key="2">
    <source>
        <dbReference type="ARBA" id="ARBA00022840"/>
    </source>
</evidence>
<keyword evidence="3" id="KW-0902">Two-component regulatory system</keyword>
<dbReference type="InterPro" id="IPR027417">
    <property type="entry name" value="P-loop_NTPase"/>
</dbReference>
<keyword evidence="1" id="KW-0547">Nucleotide-binding</keyword>
<dbReference type="PROSITE" id="PS00688">
    <property type="entry name" value="SIGMA54_INTERACT_3"/>
    <property type="match status" value="1"/>
</dbReference>
<evidence type="ECO:0000256" key="4">
    <source>
        <dbReference type="ARBA" id="ARBA00023015"/>
    </source>
</evidence>
<dbReference type="Pfam" id="PF00158">
    <property type="entry name" value="Sigma54_activat"/>
    <property type="match status" value="1"/>
</dbReference>
<dbReference type="GO" id="GO:0006355">
    <property type="term" value="P:regulation of DNA-templated transcription"/>
    <property type="evidence" value="ECO:0007669"/>
    <property type="project" value="InterPro"/>
</dbReference>
<dbReference type="SUPFAM" id="SSF46689">
    <property type="entry name" value="Homeodomain-like"/>
    <property type="match status" value="1"/>
</dbReference>
<dbReference type="InterPro" id="IPR025943">
    <property type="entry name" value="Sigma_54_int_dom_ATP-bd_2"/>
</dbReference>
<dbReference type="PANTHER" id="PTHR32071">
    <property type="entry name" value="TRANSCRIPTIONAL REGULATORY PROTEIN"/>
    <property type="match status" value="1"/>
</dbReference>
<dbReference type="PROSITE" id="PS00676">
    <property type="entry name" value="SIGMA54_INTERACT_2"/>
    <property type="match status" value="1"/>
</dbReference>
<dbReference type="OrthoDB" id="9154941at2"/>
<evidence type="ECO:0000256" key="7">
    <source>
        <dbReference type="ARBA" id="ARBA00023163"/>
    </source>
</evidence>
<dbReference type="SMART" id="SM00382">
    <property type="entry name" value="AAA"/>
    <property type="match status" value="1"/>
</dbReference>
<dbReference type="Pfam" id="PF25601">
    <property type="entry name" value="AAA_lid_14"/>
    <property type="match status" value="1"/>
</dbReference>
<dbReference type="Gene3D" id="1.10.10.60">
    <property type="entry name" value="Homeodomain-like"/>
    <property type="match status" value="1"/>
</dbReference>
<dbReference type="PROSITE" id="PS00675">
    <property type="entry name" value="SIGMA54_INTERACT_1"/>
    <property type="match status" value="1"/>
</dbReference>
<accession>A0A0H3G766</accession>
<dbReference type="GO" id="GO:0005524">
    <property type="term" value="F:ATP binding"/>
    <property type="evidence" value="ECO:0007669"/>
    <property type="project" value="UniProtKB-KW"/>
</dbReference>
<dbReference type="InterPro" id="IPR002078">
    <property type="entry name" value="Sigma_54_int"/>
</dbReference>
<dbReference type="HOGENOM" id="CLU_000445_0_7_5"/>
<dbReference type="eggNOG" id="COG3829">
    <property type="taxonomic scope" value="Bacteria"/>
</dbReference>
<organism evidence="9 10">
    <name type="scientific">Zymomonas mobilis subsp. mobilis (strain ATCC 10988 / DSM 424 / LMG 404 / NCIMB 8938 / NRRL B-806 / ZM1)</name>
    <dbReference type="NCBI Taxonomy" id="555217"/>
    <lineage>
        <taxon>Bacteria</taxon>
        <taxon>Pseudomonadati</taxon>
        <taxon>Pseudomonadota</taxon>
        <taxon>Alphaproteobacteria</taxon>
        <taxon>Sphingomonadales</taxon>
        <taxon>Zymomonadaceae</taxon>
        <taxon>Zymomonas</taxon>
    </lineage>
</organism>
<protein>
    <submittedName>
        <fullName evidence="9">Sigma54 specific transcriptional regulator, Fis family</fullName>
    </submittedName>
</protein>
<dbReference type="Gene3D" id="3.40.50.300">
    <property type="entry name" value="P-loop containing nucleotide triphosphate hydrolases"/>
    <property type="match status" value="1"/>
</dbReference>
<dbReference type="InterPro" id="IPR025944">
    <property type="entry name" value="Sigma_54_int_dom_CS"/>
</dbReference>
<dbReference type="SUPFAM" id="SSF52540">
    <property type="entry name" value="P-loop containing nucleoside triphosphate hydrolases"/>
    <property type="match status" value="1"/>
</dbReference>
<dbReference type="Pfam" id="PF02954">
    <property type="entry name" value="HTH_8"/>
    <property type="match status" value="1"/>
</dbReference>
<evidence type="ECO:0000256" key="6">
    <source>
        <dbReference type="ARBA" id="ARBA00023159"/>
    </source>
</evidence>
<dbReference type="FunFam" id="3.40.50.300:FF:000006">
    <property type="entry name" value="DNA-binding transcriptional regulator NtrC"/>
    <property type="match status" value="1"/>
</dbReference>
<dbReference type="Proteomes" id="UP000001494">
    <property type="component" value="Chromosome"/>
</dbReference>
<dbReference type="PANTHER" id="PTHR32071:SF21">
    <property type="entry name" value="TRANSCRIPTIONAL REGULATORY PROTEIN FLGR"/>
    <property type="match status" value="1"/>
</dbReference>
<dbReference type="GO" id="GO:0043565">
    <property type="term" value="F:sequence-specific DNA binding"/>
    <property type="evidence" value="ECO:0007669"/>
    <property type="project" value="InterPro"/>
</dbReference>
<sequence length="441" mass="47841">MEKNRGKQGQIESLADAAIGVSPIVAEQMPALAPWLNSLGLSCAPLGKTPSAFIIRLLSPQERHLAGQRDVLIHFREDLPKLKFHRAGKPAEISFGSSDCSFGFALIAGLVRPAGRPAVGDKQTVDLLNIAARIADSNATILVQGETGTGKEGLARFIHQMSPRANQAFIPVNCAALPETMLEAMLFGYTKGSFTGALADNKGLFRSANGGTLLLDEISELPLGLQAKLLRVLQEQEVLPIGASEPCPINVRIIAAANRDLAQEVAAKNFRADLYWRLNVVPVTLLPLAHRKQDIRVLAAALLLRHAPADTDFPWLTNAALDLLQKHSWPGNVRELENCLQRAILLHRGMRIEASDLLIDSADMTLPLSDNKLVGMMSPPAENHSKKNISFGLADAARAAEHKVIEEALLATNGHRRQAAQRLGISERTLRYRLADMRAAS</sequence>
<feature type="domain" description="Sigma-54 factor interaction" evidence="8">
    <location>
        <begin position="126"/>
        <end position="345"/>
    </location>
</feature>
<keyword evidence="6" id="KW-0010">Activator</keyword>
<dbReference type="InterPro" id="IPR009057">
    <property type="entry name" value="Homeodomain-like_sf"/>
</dbReference>
<dbReference type="InterPro" id="IPR002197">
    <property type="entry name" value="HTH_Fis"/>
</dbReference>
<evidence type="ECO:0000259" key="8">
    <source>
        <dbReference type="PROSITE" id="PS50045"/>
    </source>
</evidence>
<keyword evidence="2" id="KW-0067">ATP-binding</keyword>
<name>A0A0H3G766_ZYMMA</name>
<evidence type="ECO:0000256" key="5">
    <source>
        <dbReference type="ARBA" id="ARBA00023125"/>
    </source>
</evidence>
<evidence type="ECO:0000313" key="9">
    <source>
        <dbReference type="EMBL" id="AEH62981.1"/>
    </source>
</evidence>
<dbReference type="InterPro" id="IPR025662">
    <property type="entry name" value="Sigma_54_int_dom_ATP-bd_1"/>
</dbReference>
<keyword evidence="7" id="KW-0804">Transcription</keyword>
<keyword evidence="4" id="KW-0805">Transcription regulation</keyword>